<dbReference type="PANTHER" id="PTHR11655:SF14">
    <property type="entry name" value="LARGE RIBOSOMAL SUBUNIT PROTEIN UL6M"/>
    <property type="match status" value="1"/>
</dbReference>
<evidence type="ECO:0000259" key="5">
    <source>
        <dbReference type="Pfam" id="PF00347"/>
    </source>
</evidence>
<feature type="domain" description="Large ribosomal subunit protein uL6 alpha-beta" evidence="5">
    <location>
        <begin position="92"/>
        <end position="165"/>
    </location>
</feature>
<feature type="domain" description="Large ribosomal subunit protein uL6 alpha-beta" evidence="5">
    <location>
        <begin position="13"/>
        <end position="81"/>
    </location>
</feature>
<dbReference type="NCBIfam" id="TIGR03654">
    <property type="entry name" value="L6_bact"/>
    <property type="match status" value="1"/>
</dbReference>
<dbReference type="PIRSF" id="PIRSF002162">
    <property type="entry name" value="Ribosomal_L6"/>
    <property type="match status" value="1"/>
</dbReference>
<dbReference type="RefSeq" id="NP_045173.1">
    <property type="nucleotide sequence ID" value="NC_001840.1"/>
</dbReference>
<keyword evidence="3 4" id="KW-0687">Ribonucleoprotein</keyword>
<evidence type="ECO:0000313" key="6">
    <source>
        <dbReference type="EMBL" id="AAF12921.1"/>
    </source>
</evidence>
<dbReference type="GeneID" id="800208"/>
<dbReference type="GO" id="GO:0019843">
    <property type="term" value="F:rRNA binding"/>
    <property type="evidence" value="ECO:0007669"/>
    <property type="project" value="InterPro"/>
</dbReference>
<protein>
    <recommendedName>
        <fullName evidence="5">Large ribosomal subunit protein uL6 alpha-beta domain-containing protein</fullName>
    </recommendedName>
</protein>
<dbReference type="SUPFAM" id="SSF56053">
    <property type="entry name" value="Ribosomal protein L6"/>
    <property type="match status" value="2"/>
</dbReference>
<dbReference type="InterPro" id="IPR002358">
    <property type="entry name" value="Ribosomal_uL6_CS"/>
</dbReference>
<evidence type="ECO:0000256" key="1">
    <source>
        <dbReference type="ARBA" id="ARBA00009356"/>
    </source>
</evidence>
<dbReference type="InterPro" id="IPR000702">
    <property type="entry name" value="Ribosomal_uL6-like"/>
</dbReference>
<sequence length="181" mass="20073">MSRIGKKSILLNQNVQVDIKDQVCIVKGQKGTLQRKLPCNVELIKRGPELFIIPVDLDTVKKRRLHGLLRTLINNMVIGVSIGFSKKLEIHGVGYKAHIADQHLVLTLGYSHVIKFLPPEGVSLLVENNNIVLVKGIDKEKVGLASACIRSIKPPEVYKGKGIRYAGELVRRKLGKASKNQ</sequence>
<organism evidence="6">
    <name type="scientific">Cyanidium caldarium</name>
    <name type="common">Red alga</name>
    <dbReference type="NCBI Taxonomy" id="2771"/>
    <lineage>
        <taxon>Eukaryota</taxon>
        <taxon>Rhodophyta</taxon>
        <taxon>Bangiophyceae</taxon>
        <taxon>Cyanidiales</taxon>
        <taxon>Cyanidiaceae</taxon>
        <taxon>Cyanidium</taxon>
    </lineage>
</organism>
<proteinExistence type="inferred from homology"/>
<dbReference type="Pfam" id="PF00347">
    <property type="entry name" value="Ribosomal_L6"/>
    <property type="match status" value="2"/>
</dbReference>
<dbReference type="GO" id="GO:0003735">
    <property type="term" value="F:structural constituent of ribosome"/>
    <property type="evidence" value="ECO:0007669"/>
    <property type="project" value="InterPro"/>
</dbReference>
<keyword evidence="6" id="KW-0934">Plastid</keyword>
<dbReference type="PRINTS" id="PR00059">
    <property type="entry name" value="RIBOSOMALL6"/>
</dbReference>
<gene>
    <name evidence="6" type="primary">rpl6</name>
</gene>
<reference evidence="6" key="1">
    <citation type="submission" date="1999-11" db="EMBL/GenBank/DDBJ databases">
        <authorList>
            <person name="Gloeckner G."/>
            <person name="Rosenthal A."/>
            <person name="Valentin K."/>
        </authorList>
    </citation>
    <scope>NUCLEOTIDE SEQUENCE</scope>
    <source>
        <strain evidence="6">RK1</strain>
    </source>
</reference>
<dbReference type="GO" id="GO:0002181">
    <property type="term" value="P:cytoplasmic translation"/>
    <property type="evidence" value="ECO:0007669"/>
    <property type="project" value="TreeGrafter"/>
</dbReference>
<keyword evidence="2 4" id="KW-0689">Ribosomal protein</keyword>
<keyword evidence="6" id="KW-0150">Chloroplast</keyword>
<reference evidence="6" key="2">
    <citation type="journal article" date="2000" name="J. Mol. Evol.">
        <title>The structure and gene repertoire of an ancient red algal plastid genome.</title>
        <authorList>
            <person name="Glockner G."/>
            <person name="Rosenthal A."/>
            <person name="Valentin K."/>
        </authorList>
    </citation>
    <scope>NUCLEOTIDE SEQUENCE</scope>
    <source>
        <strain evidence="6">RK1</strain>
    </source>
</reference>
<comment type="similarity">
    <text evidence="1 4">Belongs to the universal ribosomal protein uL6 family.</text>
</comment>
<evidence type="ECO:0000256" key="4">
    <source>
        <dbReference type="RuleBase" id="RU003869"/>
    </source>
</evidence>
<accession>Q9TLU6</accession>
<name>Q9TLU6_CYACA</name>
<dbReference type="InterPro" id="IPR020040">
    <property type="entry name" value="Ribosomal_uL6_a/b-dom"/>
</dbReference>
<dbReference type="PANTHER" id="PTHR11655">
    <property type="entry name" value="60S/50S RIBOSOMAL PROTEIN L6/L9"/>
    <property type="match status" value="1"/>
</dbReference>
<dbReference type="EMBL" id="AF022186">
    <property type="protein sequence ID" value="AAF12921.1"/>
    <property type="molecule type" value="Genomic_DNA"/>
</dbReference>
<dbReference type="InterPro" id="IPR019906">
    <property type="entry name" value="Ribosomal_uL6_bac-type"/>
</dbReference>
<dbReference type="PROSITE" id="PS00525">
    <property type="entry name" value="RIBOSOMAL_L6_1"/>
    <property type="match status" value="1"/>
</dbReference>
<dbReference type="AlphaFoldDB" id="Q9TLU6"/>
<dbReference type="InterPro" id="IPR036789">
    <property type="entry name" value="Ribosomal_uL6-like_a/b-dom_sf"/>
</dbReference>
<evidence type="ECO:0000256" key="2">
    <source>
        <dbReference type="ARBA" id="ARBA00022980"/>
    </source>
</evidence>
<evidence type="ECO:0000256" key="3">
    <source>
        <dbReference type="ARBA" id="ARBA00023274"/>
    </source>
</evidence>
<dbReference type="GO" id="GO:0022625">
    <property type="term" value="C:cytosolic large ribosomal subunit"/>
    <property type="evidence" value="ECO:0007669"/>
    <property type="project" value="TreeGrafter"/>
</dbReference>
<dbReference type="Gene3D" id="3.90.930.12">
    <property type="entry name" value="Ribosomal protein L6, alpha-beta domain"/>
    <property type="match status" value="2"/>
</dbReference>
<geneLocation type="chloroplast" evidence="6"/>